<proteinExistence type="predicted"/>
<reference evidence="2" key="1">
    <citation type="journal article" date="2022" name="Int. J. Mol. Sci.">
        <title>Draft Genome of Tanacetum Coccineum: Genomic Comparison of Closely Related Tanacetum-Family Plants.</title>
        <authorList>
            <person name="Yamashiro T."/>
            <person name="Shiraishi A."/>
            <person name="Nakayama K."/>
            <person name="Satake H."/>
        </authorList>
    </citation>
    <scope>NUCLEOTIDE SEQUENCE</scope>
</reference>
<accession>A0ABQ5D994</accession>
<evidence type="ECO:0000313" key="2">
    <source>
        <dbReference type="EMBL" id="GJT33689.1"/>
    </source>
</evidence>
<gene>
    <name evidence="2" type="ORF">Tco_0924108</name>
</gene>
<sequence length="76" mass="9165">MELMVCYISQDGWKQISKKRTKNQAKNNKIEHGMEKREKTTQIEAKVNKSQRKDKKDKKKHNQSKTDKEMEKTRQE</sequence>
<evidence type="ECO:0000313" key="3">
    <source>
        <dbReference type="Proteomes" id="UP001151760"/>
    </source>
</evidence>
<name>A0ABQ5D994_9ASTR</name>
<reference evidence="2" key="2">
    <citation type="submission" date="2022-01" db="EMBL/GenBank/DDBJ databases">
        <authorList>
            <person name="Yamashiro T."/>
            <person name="Shiraishi A."/>
            <person name="Satake H."/>
            <person name="Nakayama K."/>
        </authorList>
    </citation>
    <scope>NUCLEOTIDE SEQUENCE</scope>
</reference>
<feature type="compositionally biased region" description="Basic and acidic residues" evidence="1">
    <location>
        <begin position="64"/>
        <end position="76"/>
    </location>
</feature>
<dbReference type="Proteomes" id="UP001151760">
    <property type="component" value="Unassembled WGS sequence"/>
</dbReference>
<feature type="region of interest" description="Disordered" evidence="1">
    <location>
        <begin position="17"/>
        <end position="76"/>
    </location>
</feature>
<evidence type="ECO:0000256" key="1">
    <source>
        <dbReference type="SAM" id="MobiDB-lite"/>
    </source>
</evidence>
<dbReference type="EMBL" id="BQNB010014899">
    <property type="protein sequence ID" value="GJT33689.1"/>
    <property type="molecule type" value="Genomic_DNA"/>
</dbReference>
<feature type="compositionally biased region" description="Basic residues" evidence="1">
    <location>
        <begin position="49"/>
        <end position="63"/>
    </location>
</feature>
<comment type="caution">
    <text evidence="2">The sequence shown here is derived from an EMBL/GenBank/DDBJ whole genome shotgun (WGS) entry which is preliminary data.</text>
</comment>
<keyword evidence="3" id="KW-1185">Reference proteome</keyword>
<feature type="compositionally biased region" description="Basic and acidic residues" evidence="1">
    <location>
        <begin position="28"/>
        <end position="41"/>
    </location>
</feature>
<organism evidence="2 3">
    <name type="scientific">Tanacetum coccineum</name>
    <dbReference type="NCBI Taxonomy" id="301880"/>
    <lineage>
        <taxon>Eukaryota</taxon>
        <taxon>Viridiplantae</taxon>
        <taxon>Streptophyta</taxon>
        <taxon>Embryophyta</taxon>
        <taxon>Tracheophyta</taxon>
        <taxon>Spermatophyta</taxon>
        <taxon>Magnoliopsida</taxon>
        <taxon>eudicotyledons</taxon>
        <taxon>Gunneridae</taxon>
        <taxon>Pentapetalae</taxon>
        <taxon>asterids</taxon>
        <taxon>campanulids</taxon>
        <taxon>Asterales</taxon>
        <taxon>Asteraceae</taxon>
        <taxon>Asteroideae</taxon>
        <taxon>Anthemideae</taxon>
        <taxon>Anthemidinae</taxon>
        <taxon>Tanacetum</taxon>
    </lineage>
</organism>
<protein>
    <submittedName>
        <fullName evidence="2">Uncharacterized protein</fullName>
    </submittedName>
</protein>